<dbReference type="PANTHER" id="PTHR35450">
    <property type="entry name" value="REVERSE TRANSCRIPTASE DOMAIN-CONTAINING PROTEIN"/>
    <property type="match status" value="1"/>
</dbReference>
<evidence type="ECO:0000313" key="2">
    <source>
        <dbReference type="Proteomes" id="UP001153954"/>
    </source>
</evidence>
<evidence type="ECO:0000313" key="1">
    <source>
        <dbReference type="EMBL" id="CAH2094199.1"/>
    </source>
</evidence>
<comment type="caution">
    <text evidence="1">The sequence shown here is derived from an EMBL/GenBank/DDBJ whole genome shotgun (WGS) entry which is preliminary data.</text>
</comment>
<organism evidence="1 2">
    <name type="scientific">Euphydryas editha</name>
    <name type="common">Edith's checkerspot</name>
    <dbReference type="NCBI Taxonomy" id="104508"/>
    <lineage>
        <taxon>Eukaryota</taxon>
        <taxon>Metazoa</taxon>
        <taxon>Ecdysozoa</taxon>
        <taxon>Arthropoda</taxon>
        <taxon>Hexapoda</taxon>
        <taxon>Insecta</taxon>
        <taxon>Pterygota</taxon>
        <taxon>Neoptera</taxon>
        <taxon>Endopterygota</taxon>
        <taxon>Lepidoptera</taxon>
        <taxon>Glossata</taxon>
        <taxon>Ditrysia</taxon>
        <taxon>Papilionoidea</taxon>
        <taxon>Nymphalidae</taxon>
        <taxon>Nymphalinae</taxon>
        <taxon>Euphydryas</taxon>
    </lineage>
</organism>
<proteinExistence type="predicted"/>
<dbReference type="EMBL" id="CAKOGL010000013">
    <property type="protein sequence ID" value="CAH2094199.1"/>
    <property type="molecule type" value="Genomic_DNA"/>
</dbReference>
<reference evidence="1" key="1">
    <citation type="submission" date="2022-03" db="EMBL/GenBank/DDBJ databases">
        <authorList>
            <person name="Tunstrom K."/>
        </authorList>
    </citation>
    <scope>NUCLEOTIDE SEQUENCE</scope>
</reference>
<sequence length="140" mass="16651">MFEVINYKDSDLKKIDVKTRKLLAIKIAHQQKAETERPYLPIKQGGRGLLNVEYTYKAQIVKYKQYLKTLHGRFPNKVLDQSNKDKELSFKWIKKQQMSPTIESAVFAIQEKVVMTQQHQCDILKDSRRRRQVPLMCKRR</sequence>
<dbReference type="Proteomes" id="UP001153954">
    <property type="component" value="Unassembled WGS sequence"/>
</dbReference>
<name>A0AAU9U5M9_EUPED</name>
<dbReference type="AlphaFoldDB" id="A0AAU9U5M9"/>
<dbReference type="PANTHER" id="PTHR35450:SF2">
    <property type="entry name" value="REVERSE TRANSCRIPTASE DOMAIN-CONTAINING PROTEIN"/>
    <property type="match status" value="1"/>
</dbReference>
<accession>A0AAU9U5M9</accession>
<protein>
    <submittedName>
        <fullName evidence="1">Uncharacterized protein</fullName>
    </submittedName>
</protein>
<keyword evidence="2" id="KW-1185">Reference proteome</keyword>
<gene>
    <name evidence="1" type="ORF">EEDITHA_LOCUS9788</name>
</gene>